<accession>A0AAV8URH2</accession>
<proteinExistence type="predicted"/>
<sequence length="130" mass="14352">MGLGFLVPGGIRFGGNAVGCSCSSTRPTVMQASEGDESKDGKSRDWDTEWQKFRENKEQPGPQPQSDLPSMKLPDEPNDGRNLGRQRMDNRVESLTNRWSNDSAFLLAIGGVFLLGLFYVRVYQTGGISH</sequence>
<feature type="transmembrane region" description="Helical" evidence="2">
    <location>
        <begin position="104"/>
        <end position="123"/>
    </location>
</feature>
<keyword evidence="2" id="KW-0812">Transmembrane</keyword>
<evidence type="ECO:0000256" key="2">
    <source>
        <dbReference type="SAM" id="Phobius"/>
    </source>
</evidence>
<keyword evidence="2" id="KW-0472">Membrane</keyword>
<dbReference type="AlphaFoldDB" id="A0AAV8URH2"/>
<organism evidence="3 4">
    <name type="scientific">Rhodosorus marinus</name>
    <dbReference type="NCBI Taxonomy" id="101924"/>
    <lineage>
        <taxon>Eukaryota</taxon>
        <taxon>Rhodophyta</taxon>
        <taxon>Stylonematophyceae</taxon>
        <taxon>Stylonematales</taxon>
        <taxon>Stylonemataceae</taxon>
        <taxon>Rhodosorus</taxon>
    </lineage>
</organism>
<protein>
    <submittedName>
        <fullName evidence="3">Uncharacterized protein</fullName>
    </submittedName>
</protein>
<comment type="caution">
    <text evidence="3">The sequence shown here is derived from an EMBL/GenBank/DDBJ whole genome shotgun (WGS) entry which is preliminary data.</text>
</comment>
<reference evidence="3 4" key="1">
    <citation type="journal article" date="2023" name="Nat. Commun.">
        <title>Origin of minicircular mitochondrial genomes in red algae.</title>
        <authorList>
            <person name="Lee Y."/>
            <person name="Cho C.H."/>
            <person name="Lee Y.M."/>
            <person name="Park S.I."/>
            <person name="Yang J.H."/>
            <person name="West J.A."/>
            <person name="Bhattacharya D."/>
            <person name="Yoon H.S."/>
        </authorList>
    </citation>
    <scope>NUCLEOTIDE SEQUENCE [LARGE SCALE GENOMIC DNA]</scope>
    <source>
        <strain evidence="3 4">CCMP1338</strain>
        <tissue evidence="3">Whole cell</tissue>
    </source>
</reference>
<dbReference type="EMBL" id="JAMWBK010000005">
    <property type="protein sequence ID" value="KAJ8905165.1"/>
    <property type="molecule type" value="Genomic_DNA"/>
</dbReference>
<evidence type="ECO:0000256" key="1">
    <source>
        <dbReference type="SAM" id="MobiDB-lite"/>
    </source>
</evidence>
<dbReference type="Proteomes" id="UP001157974">
    <property type="component" value="Unassembled WGS sequence"/>
</dbReference>
<evidence type="ECO:0000313" key="4">
    <source>
        <dbReference type="Proteomes" id="UP001157974"/>
    </source>
</evidence>
<feature type="region of interest" description="Disordered" evidence="1">
    <location>
        <begin position="24"/>
        <end position="89"/>
    </location>
</feature>
<evidence type="ECO:0000313" key="3">
    <source>
        <dbReference type="EMBL" id="KAJ8905165.1"/>
    </source>
</evidence>
<name>A0AAV8URH2_9RHOD</name>
<feature type="compositionally biased region" description="Basic and acidic residues" evidence="1">
    <location>
        <begin position="36"/>
        <end position="58"/>
    </location>
</feature>
<gene>
    <name evidence="3" type="ORF">NDN08_001675</name>
</gene>
<keyword evidence="2" id="KW-1133">Transmembrane helix</keyword>
<keyword evidence="4" id="KW-1185">Reference proteome</keyword>